<name>A0A8H4T6B6_9HYPO</name>
<evidence type="ECO:0000313" key="11">
    <source>
        <dbReference type="Proteomes" id="UP000622797"/>
    </source>
</evidence>
<comment type="pathway">
    <text evidence="7">Cofactor biosynthesis; ubiquinone biosynthesis.</text>
</comment>
<evidence type="ECO:0000256" key="3">
    <source>
        <dbReference type="ARBA" id="ARBA00023128"/>
    </source>
</evidence>
<evidence type="ECO:0000256" key="2">
    <source>
        <dbReference type="ARBA" id="ARBA00022792"/>
    </source>
</evidence>
<feature type="binding site" evidence="7">
    <location>
        <position position="601"/>
    </location>
    <ligand>
        <name>Zn(2+)</name>
        <dbReference type="ChEBI" id="CHEBI:29105"/>
    </ligand>
</feature>
<evidence type="ECO:0000256" key="7">
    <source>
        <dbReference type="HAMAP-Rule" id="MF_03111"/>
    </source>
</evidence>
<evidence type="ECO:0000313" key="10">
    <source>
        <dbReference type="EMBL" id="KAF4952101.1"/>
    </source>
</evidence>
<dbReference type="HAMAP" id="MF_03111">
    <property type="entry name" value="Coq4"/>
    <property type="match status" value="1"/>
</dbReference>
<feature type="region of interest" description="Disordered" evidence="8">
    <location>
        <begin position="680"/>
        <end position="703"/>
    </location>
</feature>
<keyword evidence="9" id="KW-0812">Transmembrane</keyword>
<evidence type="ECO:0000256" key="6">
    <source>
        <dbReference type="ARBA" id="ARBA00081568"/>
    </source>
</evidence>
<comment type="subunit">
    <text evidence="7">Component of a multi-subunit COQ enzyme complex, composed of at least COQ3, COQ4, COQ5, COQ6, COQ7 and COQ9.</text>
</comment>
<dbReference type="UniPathway" id="UPA00232"/>
<organism evidence="10 11">
    <name type="scientific">Fusarium sarcochroum</name>
    <dbReference type="NCBI Taxonomy" id="1208366"/>
    <lineage>
        <taxon>Eukaryota</taxon>
        <taxon>Fungi</taxon>
        <taxon>Dikarya</taxon>
        <taxon>Ascomycota</taxon>
        <taxon>Pezizomycotina</taxon>
        <taxon>Sordariomycetes</taxon>
        <taxon>Hypocreomycetidae</taxon>
        <taxon>Hypocreales</taxon>
        <taxon>Nectriaceae</taxon>
        <taxon>Fusarium</taxon>
        <taxon>Fusarium lateritium species complex</taxon>
    </lineage>
</organism>
<gene>
    <name evidence="7" type="primary">COQ4</name>
    <name evidence="10" type="ORF">FSARC_12733</name>
</gene>
<comment type="subcellular location">
    <subcellularLocation>
        <location evidence="7">Mitochondrion inner membrane</location>
        <topology evidence="7">Peripheral membrane protein</topology>
        <orientation evidence="7">Matrix side</orientation>
    </subcellularLocation>
</comment>
<dbReference type="Pfam" id="PF05019">
    <property type="entry name" value="Coq4"/>
    <property type="match status" value="1"/>
</dbReference>
<reference evidence="10" key="1">
    <citation type="journal article" date="2020" name="BMC Genomics">
        <title>Correction to: Identification and distribution of gene clusters required for synthesis of sphingolipid metabolism inhibitors in diverse species of the filamentous fungus Fusarium.</title>
        <authorList>
            <person name="Kim H.S."/>
            <person name="Lohmar J.M."/>
            <person name="Busman M."/>
            <person name="Brown D.W."/>
            <person name="Naumann T.A."/>
            <person name="Divon H.H."/>
            <person name="Lysoe E."/>
            <person name="Uhlig S."/>
            <person name="Proctor R.H."/>
        </authorList>
    </citation>
    <scope>NUCLEOTIDE SEQUENCE</scope>
    <source>
        <strain evidence="10">NRRL 20472</strain>
    </source>
</reference>
<dbReference type="EMBL" id="JABEXW010000892">
    <property type="protein sequence ID" value="KAF4952101.1"/>
    <property type="molecule type" value="Genomic_DNA"/>
</dbReference>
<reference evidence="10" key="2">
    <citation type="submission" date="2020-05" db="EMBL/GenBank/DDBJ databases">
        <authorList>
            <person name="Kim H.-S."/>
            <person name="Proctor R.H."/>
            <person name="Brown D.W."/>
        </authorList>
    </citation>
    <scope>NUCLEOTIDE SEQUENCE</scope>
    <source>
        <strain evidence="10">NRRL 20472</strain>
    </source>
</reference>
<keyword evidence="11" id="KW-1185">Reference proteome</keyword>
<comment type="catalytic activity">
    <reaction evidence="7">
        <text>a 4-hydroxy-3-methoxy-5-(all-trans-polyprenyl)benzoate + H(+) = a 2-methoxy-6-(all-trans-polyprenyl)phenol + CO2</text>
        <dbReference type="Rhea" id="RHEA:81179"/>
        <dbReference type="Rhea" id="RHEA-COMP:9551"/>
        <dbReference type="Rhea" id="RHEA-COMP:10931"/>
        <dbReference type="ChEBI" id="CHEBI:15378"/>
        <dbReference type="ChEBI" id="CHEBI:16526"/>
        <dbReference type="ChEBI" id="CHEBI:62731"/>
        <dbReference type="ChEBI" id="CHEBI:84443"/>
        <dbReference type="EC" id="4.1.1.130"/>
    </reaction>
</comment>
<keyword evidence="4 7" id="KW-0472">Membrane</keyword>
<dbReference type="AlphaFoldDB" id="A0A8H4T6B6"/>
<comment type="cofactor">
    <cofactor evidence="7">
        <name>Zn(2+)</name>
        <dbReference type="ChEBI" id="CHEBI:29105"/>
    </cofactor>
</comment>
<keyword evidence="1 7" id="KW-0831">Ubiquinone biosynthesis</keyword>
<evidence type="ECO:0000256" key="9">
    <source>
        <dbReference type="SAM" id="Phobius"/>
    </source>
</evidence>
<dbReference type="OrthoDB" id="4249at2759"/>
<protein>
    <recommendedName>
        <fullName evidence="6">4-hydroxy-3-methoxy-5-polyprenylbenzoate decarboxylase</fullName>
    </recommendedName>
</protein>
<evidence type="ECO:0000256" key="4">
    <source>
        <dbReference type="ARBA" id="ARBA00023136"/>
    </source>
</evidence>
<accession>A0A8H4T6B6</accession>
<sequence>MATEYSRIGRLVPASAAVIFLGAYDVVLAVVSCVCKQFRNVANGLIYRNILIGDTGCQSRVARTLKDNPKLGQITRRLSLQTAEEHPAKDFLKVFSKAVASLYSLPPNLKRAILNELECSANHEPTSRESLQTLILATTPHVRVADLVLNSSSQLSRWLLSGTLDKNGDYNPRDFGDNDTVVSVKDFKDSDSESSDDTRKRRAPQALYLHALKELHLKISKKAQGACMGQYEGLLVHPNLQFLRLTRFKWFDHTSRNMRWGSVPSHLTKLDLVDCMLEPFSLRHILTRCKSLSYLGIDFAGTLNKPILGGRFYRIDLHIFGEILRDLGQNLTELVFTTINFEKYCGATEEPTGKLGSLEELKSLRHLTVSRQNLVGPRSLREDKEIKLVDALPPSLQTLELASEDTNALQFIVFGVIATVNDWPSYFRETDDQVVIAIVTGRCPDLHKVIINRCGQTTKVCHVPLTRVERAGLAIGASVMSFFDPYRHDLIAATGEATATPYFIYRLRDAMLADPTGRRILRARPRISSKTLSLEGLRALPENSVGRAYVGWLDREGVSPDTRSAVRYIDDEECAYVMQRYRECHDFYHALTGLPIVREGEVALKAFEFANTLLPMTGLSIFAAATMKRSERKRFASVYLPWALKNGARGKEVINVFWEERLEDDVNDLRKELGIEQPPDMRTIRKREKEEKKRLKELREQGL</sequence>
<keyword evidence="3 7" id="KW-0496">Mitochondrion</keyword>
<proteinExistence type="inferred from homology"/>
<comment type="function">
    <text evidence="7">Lyase that catalyzes the C1-decarboxylation of 4-hydroxy-3-methoxy-5-(all-trans-polyprenyl)benzoic acid into 2-methoxy-6-(all-trans-polyprenyl)phenol during ubiquinone biosynthesis.</text>
</comment>
<dbReference type="SUPFAM" id="SSF52047">
    <property type="entry name" value="RNI-like"/>
    <property type="match status" value="1"/>
</dbReference>
<keyword evidence="7" id="KW-0862">Zinc</keyword>
<keyword evidence="9" id="KW-1133">Transmembrane helix</keyword>
<keyword evidence="7" id="KW-0479">Metal-binding</keyword>
<keyword evidence="2 7" id="KW-0999">Mitochondrion inner membrane</keyword>
<dbReference type="Proteomes" id="UP000622797">
    <property type="component" value="Unassembled WGS sequence"/>
</dbReference>
<comment type="caution">
    <text evidence="10">The sequence shown here is derived from an EMBL/GenBank/DDBJ whole genome shotgun (WGS) entry which is preliminary data.</text>
</comment>
<evidence type="ECO:0000256" key="8">
    <source>
        <dbReference type="SAM" id="MobiDB-lite"/>
    </source>
</evidence>
<feature type="binding site" evidence="7">
    <location>
        <position position="585"/>
    </location>
    <ligand>
        <name>Zn(2+)</name>
        <dbReference type="ChEBI" id="CHEBI:29105"/>
    </ligand>
</feature>
<dbReference type="GO" id="GO:0008270">
    <property type="term" value="F:zinc ion binding"/>
    <property type="evidence" value="ECO:0007669"/>
    <property type="project" value="UniProtKB-UniRule"/>
</dbReference>
<comment type="similarity">
    <text evidence="7">Belongs to the COQ4 family.</text>
</comment>
<evidence type="ECO:0000256" key="5">
    <source>
        <dbReference type="ARBA" id="ARBA00023239"/>
    </source>
</evidence>
<dbReference type="GO" id="GO:0031314">
    <property type="term" value="C:extrinsic component of mitochondrial inner membrane"/>
    <property type="evidence" value="ECO:0007669"/>
    <property type="project" value="UniProtKB-UniRule"/>
</dbReference>
<dbReference type="PANTHER" id="PTHR12922:SF7">
    <property type="entry name" value="UBIQUINONE BIOSYNTHESIS PROTEIN COQ4 HOMOLOG, MITOCHONDRIAL"/>
    <property type="match status" value="1"/>
</dbReference>
<dbReference type="InterPro" id="IPR007715">
    <property type="entry name" value="Coq4"/>
</dbReference>
<evidence type="ECO:0000256" key="1">
    <source>
        <dbReference type="ARBA" id="ARBA00022688"/>
    </source>
</evidence>
<feature type="compositionally biased region" description="Basic and acidic residues" evidence="8">
    <location>
        <begin position="687"/>
        <end position="703"/>
    </location>
</feature>
<feature type="transmembrane region" description="Helical" evidence="9">
    <location>
        <begin position="12"/>
        <end position="31"/>
    </location>
</feature>
<dbReference type="GO" id="GO:0120539">
    <property type="term" value="F:4-hydroxy-3-methoxy-5-polyprenylbenzoate decarboxylase activity"/>
    <property type="evidence" value="ECO:0007669"/>
    <property type="project" value="UniProtKB-EC"/>
</dbReference>
<feature type="binding site" evidence="7">
    <location>
        <position position="586"/>
    </location>
    <ligand>
        <name>Zn(2+)</name>
        <dbReference type="ChEBI" id="CHEBI:29105"/>
    </ligand>
</feature>
<dbReference type="PANTHER" id="PTHR12922">
    <property type="entry name" value="UBIQUINONE BIOSYNTHESIS PROTEIN"/>
    <property type="match status" value="1"/>
</dbReference>
<dbReference type="InterPro" id="IPR032675">
    <property type="entry name" value="LRR_dom_sf"/>
</dbReference>
<dbReference type="InterPro" id="IPR027540">
    <property type="entry name" value="Coq4_euk"/>
</dbReference>
<feature type="binding site" evidence="7">
    <location>
        <position position="589"/>
    </location>
    <ligand>
        <name>Zn(2+)</name>
        <dbReference type="ChEBI" id="CHEBI:29105"/>
    </ligand>
</feature>
<keyword evidence="5 7" id="KW-0456">Lyase</keyword>
<dbReference type="Gene3D" id="3.80.10.10">
    <property type="entry name" value="Ribonuclease Inhibitor"/>
    <property type="match status" value="1"/>
</dbReference>